<dbReference type="eggNOG" id="COG0548">
    <property type="taxonomic scope" value="Bacteria"/>
</dbReference>
<dbReference type="GO" id="GO:0005524">
    <property type="term" value="F:ATP binding"/>
    <property type="evidence" value="ECO:0007669"/>
    <property type="project" value="UniProtKB-UniRule"/>
</dbReference>
<comment type="subcellular location">
    <subcellularLocation>
        <location evidence="9">Cytoplasm</location>
    </subcellularLocation>
</comment>
<evidence type="ECO:0000256" key="7">
    <source>
        <dbReference type="ARBA" id="ARBA00022840"/>
    </source>
</evidence>
<dbReference type="UniPathway" id="UPA00068">
    <property type="reaction ID" value="UER00107"/>
</dbReference>
<dbReference type="PANTHER" id="PTHR23342:SF0">
    <property type="entry name" value="N-ACETYLGLUTAMATE SYNTHASE, MITOCHONDRIAL"/>
    <property type="match status" value="1"/>
</dbReference>
<keyword evidence="9" id="KW-0963">Cytoplasm</keyword>
<dbReference type="PIRSF" id="PIRSF000728">
    <property type="entry name" value="NAGK"/>
    <property type="match status" value="1"/>
</dbReference>
<dbReference type="GeneID" id="78373895"/>
<feature type="site" description="Transition state stabilizer" evidence="9">
    <location>
        <position position="31"/>
    </location>
</feature>
<dbReference type="Pfam" id="PF00696">
    <property type="entry name" value="AA_kinase"/>
    <property type="match status" value="1"/>
</dbReference>
<sequence>MITSDPHLRARTLVEALPYIRRFHDEIIVIKYGGNVLSDAGSSLTELAEDVALMRSVGMRPVIVHGGGPQIDDLADRLGLVPSFVDGLRVTDAAMLEVVRMALLGTVNPAIVTALGCQGAAAVGLSGADSSLAMASRISTDLGFVGSINRVQTGVVAELVQAGVIPVVASLGVETGGQLLNVNADSFASALAVALGAAKLIFLTNISGLLAEIDDSDSLIAQAAVDQVQGLIDNGKIRGGMIPKVTAALDASMGGVERVHLIDGTVPHSLLLELLTDEGVGTMIVGGSR</sequence>
<keyword evidence="12" id="KW-1185">Reference proteome</keyword>
<feature type="domain" description="Aspartate/glutamate/uridylate kinase" evidence="10">
    <location>
        <begin position="27"/>
        <end position="263"/>
    </location>
</feature>
<dbReference type="EC" id="2.7.2.8" evidence="9"/>
<feature type="site" description="Transition state stabilizer" evidence="9">
    <location>
        <position position="244"/>
    </location>
</feature>
<dbReference type="PRINTS" id="PR00474">
    <property type="entry name" value="GLU5KINASE"/>
</dbReference>
<dbReference type="InterPro" id="IPR037528">
    <property type="entry name" value="ArgB"/>
</dbReference>
<dbReference type="EMBL" id="JXUW01000048">
    <property type="protein sequence ID" value="KJE75331.1"/>
    <property type="molecule type" value="Genomic_DNA"/>
</dbReference>
<dbReference type="Gene3D" id="3.40.1160.10">
    <property type="entry name" value="Acetylglutamate kinase-like"/>
    <property type="match status" value="1"/>
</dbReference>
<evidence type="ECO:0000259" key="10">
    <source>
        <dbReference type="Pfam" id="PF00696"/>
    </source>
</evidence>
<dbReference type="GO" id="GO:0003991">
    <property type="term" value="F:acetylglutamate kinase activity"/>
    <property type="evidence" value="ECO:0007669"/>
    <property type="project" value="UniProtKB-UniRule"/>
</dbReference>
<keyword evidence="2 9" id="KW-0055">Arginine biosynthesis</keyword>
<organism evidence="11 12">
    <name type="scientific">Ferrimicrobium acidiphilum DSM 19497</name>
    <dbReference type="NCBI Taxonomy" id="1121877"/>
    <lineage>
        <taxon>Bacteria</taxon>
        <taxon>Bacillati</taxon>
        <taxon>Actinomycetota</taxon>
        <taxon>Acidimicrobiia</taxon>
        <taxon>Acidimicrobiales</taxon>
        <taxon>Acidimicrobiaceae</taxon>
        <taxon>Ferrimicrobium</taxon>
    </lineage>
</organism>
<dbReference type="HAMAP" id="MF_00082">
    <property type="entry name" value="ArgB"/>
    <property type="match status" value="1"/>
</dbReference>
<dbReference type="CDD" id="cd04250">
    <property type="entry name" value="AAK_NAGK-C"/>
    <property type="match status" value="1"/>
</dbReference>
<evidence type="ECO:0000256" key="4">
    <source>
        <dbReference type="ARBA" id="ARBA00022679"/>
    </source>
</evidence>
<evidence type="ECO:0000256" key="8">
    <source>
        <dbReference type="ARBA" id="ARBA00048141"/>
    </source>
</evidence>
<comment type="similarity">
    <text evidence="9">Belongs to the acetylglutamate kinase family. ArgB subfamily.</text>
</comment>
<dbReference type="FunFam" id="3.40.1160.10:FF:000004">
    <property type="entry name" value="Acetylglutamate kinase"/>
    <property type="match status" value="1"/>
</dbReference>
<dbReference type="InterPro" id="IPR001048">
    <property type="entry name" value="Asp/Glu/Uridylate_kinase"/>
</dbReference>
<feature type="binding site" evidence="9">
    <location>
        <position position="89"/>
    </location>
    <ligand>
        <name>substrate</name>
    </ligand>
</feature>
<dbReference type="InterPro" id="IPR036393">
    <property type="entry name" value="AceGlu_kinase-like_sf"/>
</dbReference>
<comment type="pathway">
    <text evidence="1 9">Amino-acid biosynthesis; L-arginine biosynthesis; N(2)-acetyl-L-ornithine from L-glutamate: step 2/4.</text>
</comment>
<dbReference type="NCBIfam" id="TIGR00761">
    <property type="entry name" value="argB"/>
    <property type="match status" value="1"/>
</dbReference>
<name>A0A0D8FQB8_9ACTN</name>
<evidence type="ECO:0000256" key="5">
    <source>
        <dbReference type="ARBA" id="ARBA00022741"/>
    </source>
</evidence>
<comment type="catalytic activity">
    <reaction evidence="8 9">
        <text>N-acetyl-L-glutamate + ATP = N-acetyl-L-glutamyl 5-phosphate + ADP</text>
        <dbReference type="Rhea" id="RHEA:14629"/>
        <dbReference type="ChEBI" id="CHEBI:30616"/>
        <dbReference type="ChEBI" id="CHEBI:44337"/>
        <dbReference type="ChEBI" id="CHEBI:57936"/>
        <dbReference type="ChEBI" id="CHEBI:456216"/>
        <dbReference type="EC" id="2.7.2.8"/>
    </reaction>
</comment>
<evidence type="ECO:0000256" key="3">
    <source>
        <dbReference type="ARBA" id="ARBA00022605"/>
    </source>
</evidence>
<dbReference type="SUPFAM" id="SSF53633">
    <property type="entry name" value="Carbamate kinase-like"/>
    <property type="match status" value="1"/>
</dbReference>
<protein>
    <recommendedName>
        <fullName evidence="9">Acetylglutamate kinase</fullName>
        <ecNumber evidence="9">2.7.2.8</ecNumber>
    </recommendedName>
    <alternativeName>
        <fullName evidence="9">N-acetyl-L-glutamate 5-phosphotransferase</fullName>
    </alternativeName>
    <alternativeName>
        <fullName evidence="9">NAG kinase</fullName>
        <shortName evidence="9">NAGK</shortName>
    </alternativeName>
</protein>
<dbReference type="InterPro" id="IPR041727">
    <property type="entry name" value="NAGK-C"/>
</dbReference>
<evidence type="ECO:0000256" key="1">
    <source>
        <dbReference type="ARBA" id="ARBA00004828"/>
    </source>
</evidence>
<dbReference type="Proteomes" id="UP000032336">
    <property type="component" value="Unassembled WGS sequence"/>
</dbReference>
<evidence type="ECO:0000256" key="2">
    <source>
        <dbReference type="ARBA" id="ARBA00022571"/>
    </source>
</evidence>
<reference evidence="11 12" key="1">
    <citation type="submission" date="2015-01" db="EMBL/GenBank/DDBJ databases">
        <title>Draft genome of the acidophilic iron oxidizer Ferrimicrobium acidiphilum strain T23.</title>
        <authorList>
            <person name="Poehlein A."/>
            <person name="Eisen S."/>
            <person name="Schloemann M."/>
            <person name="Johnson B.D."/>
            <person name="Daniel R."/>
            <person name="Muehling M."/>
        </authorList>
    </citation>
    <scope>NUCLEOTIDE SEQUENCE [LARGE SCALE GENOMIC DNA]</scope>
    <source>
        <strain evidence="11 12">T23</strain>
    </source>
</reference>
<feature type="binding site" evidence="9">
    <location>
        <begin position="67"/>
        <end position="68"/>
    </location>
    <ligand>
        <name>substrate</name>
    </ligand>
</feature>
<dbReference type="PATRIC" id="fig|1121877.4.peg.3317"/>
<evidence type="ECO:0000256" key="9">
    <source>
        <dbReference type="HAMAP-Rule" id="MF_00082"/>
    </source>
</evidence>
<dbReference type="AlphaFoldDB" id="A0A0D8FQB8"/>
<keyword evidence="5 9" id="KW-0547">Nucleotide-binding</keyword>
<keyword evidence="4 9" id="KW-0808">Transferase</keyword>
<dbReference type="InterPro" id="IPR004662">
    <property type="entry name" value="AcgluKinase_fam"/>
</dbReference>
<gene>
    <name evidence="9 11" type="primary">argB</name>
    <name evidence="11" type="ORF">FEAC_29370</name>
</gene>
<evidence type="ECO:0000313" key="11">
    <source>
        <dbReference type="EMBL" id="KJE75331.1"/>
    </source>
</evidence>
<dbReference type="GO" id="GO:0042450">
    <property type="term" value="P:L-arginine biosynthetic process via ornithine"/>
    <property type="evidence" value="ECO:0007669"/>
    <property type="project" value="UniProtKB-UniRule"/>
</dbReference>
<keyword evidence="7 9" id="KW-0067">ATP-binding</keyword>
<dbReference type="InterPro" id="IPR001057">
    <property type="entry name" value="Glu/AcGlu_kinase"/>
</dbReference>
<evidence type="ECO:0000256" key="6">
    <source>
        <dbReference type="ARBA" id="ARBA00022777"/>
    </source>
</evidence>
<dbReference type="GO" id="GO:0005737">
    <property type="term" value="C:cytoplasm"/>
    <property type="evidence" value="ECO:0007669"/>
    <property type="project" value="UniProtKB-SubCell"/>
</dbReference>
<proteinExistence type="inferred from homology"/>
<comment type="caution">
    <text evidence="11">The sequence shown here is derived from an EMBL/GenBank/DDBJ whole genome shotgun (WGS) entry which is preliminary data.</text>
</comment>
<feature type="binding site" evidence="9">
    <location>
        <position position="181"/>
    </location>
    <ligand>
        <name>substrate</name>
    </ligand>
</feature>
<comment type="function">
    <text evidence="9">Catalyzes the ATP-dependent phosphorylation of N-acetyl-L-glutamate.</text>
</comment>
<accession>A0A0D8FQB8</accession>
<dbReference type="STRING" id="1121877.FEAC_29370"/>
<dbReference type="RefSeq" id="WP_035391716.1">
    <property type="nucleotide sequence ID" value="NZ_JQKF01000057.1"/>
</dbReference>
<dbReference type="PANTHER" id="PTHR23342">
    <property type="entry name" value="N-ACETYLGLUTAMATE SYNTHASE"/>
    <property type="match status" value="1"/>
</dbReference>
<keyword evidence="6 9" id="KW-0418">Kinase</keyword>
<keyword evidence="3 9" id="KW-0028">Amino-acid biosynthesis</keyword>
<evidence type="ECO:0000313" key="12">
    <source>
        <dbReference type="Proteomes" id="UP000032336"/>
    </source>
</evidence>